<dbReference type="CDD" id="cd10032">
    <property type="entry name" value="UDG-F6_HDG"/>
    <property type="match status" value="1"/>
</dbReference>
<dbReference type="RefSeq" id="WP_216418455.1">
    <property type="nucleotide sequence ID" value="NZ_JAHLQK010000005.1"/>
</dbReference>
<dbReference type="InterPro" id="IPR026353">
    <property type="entry name" value="Hypoxan-DNA_Glyclase"/>
</dbReference>
<keyword evidence="2" id="KW-0326">Glycosidase</keyword>
<dbReference type="GO" id="GO:0033958">
    <property type="term" value="F:DNA-deoxyinosine glycosylase activity"/>
    <property type="evidence" value="ECO:0007669"/>
    <property type="project" value="UniProtKB-EC"/>
</dbReference>
<protein>
    <submittedName>
        <fullName evidence="2">DNA-deoxyinosine glycosylase</fullName>
        <ecNumber evidence="2">3.2.2.15</ecNumber>
    </submittedName>
</protein>
<dbReference type="EC" id="3.2.2.15" evidence="2"/>
<proteinExistence type="predicted"/>
<comment type="caution">
    <text evidence="2">The sequence shown here is derived from an EMBL/GenBank/DDBJ whole genome shotgun (WGS) entry which is preliminary data.</text>
</comment>
<accession>A0ABS6G5F3</accession>
<dbReference type="InterPro" id="IPR005122">
    <property type="entry name" value="Uracil-DNA_glycosylase-like"/>
</dbReference>
<sequence length="165" mass="19194">MNSSVKSLNPVIDRHAKALILGSVPGKESLEKQQYYANSRNSFWKIIFSLYDFNVEESYNKRIDFIQEKNIALWDVIKVCDREGSLDSNIKNEKTNDFVSLFKDYPNIEFVLFNGTKAYEVFRKQVGFNISDKIIFKKLTSTSPANTISIEIKIMEWKIIKEYLG</sequence>
<evidence type="ECO:0000259" key="1">
    <source>
        <dbReference type="Pfam" id="PF03167"/>
    </source>
</evidence>
<evidence type="ECO:0000313" key="3">
    <source>
        <dbReference type="Proteomes" id="UP000779508"/>
    </source>
</evidence>
<keyword evidence="3" id="KW-1185">Reference proteome</keyword>
<dbReference type="NCBIfam" id="TIGR04274">
    <property type="entry name" value="hypoxanDNAglyco"/>
    <property type="match status" value="1"/>
</dbReference>
<organism evidence="2 3">
    <name type="scientific">Alkaliphilus flagellatus</name>
    <dbReference type="NCBI Taxonomy" id="2841507"/>
    <lineage>
        <taxon>Bacteria</taxon>
        <taxon>Bacillati</taxon>
        <taxon>Bacillota</taxon>
        <taxon>Clostridia</taxon>
        <taxon>Peptostreptococcales</taxon>
        <taxon>Natronincolaceae</taxon>
        <taxon>Alkaliphilus</taxon>
    </lineage>
</organism>
<evidence type="ECO:0000313" key="2">
    <source>
        <dbReference type="EMBL" id="MBU5677609.1"/>
    </source>
</evidence>
<dbReference type="Pfam" id="PF03167">
    <property type="entry name" value="UDG"/>
    <property type="match status" value="1"/>
</dbReference>
<dbReference type="Proteomes" id="UP000779508">
    <property type="component" value="Unassembled WGS sequence"/>
</dbReference>
<gene>
    <name evidence="2" type="ORF">KQI88_14390</name>
</gene>
<keyword evidence="2" id="KW-0378">Hydrolase</keyword>
<feature type="domain" description="Uracil-DNA glycosylase-like" evidence="1">
    <location>
        <begin position="12"/>
        <end position="146"/>
    </location>
</feature>
<dbReference type="EMBL" id="JAHLQK010000005">
    <property type="protein sequence ID" value="MBU5677609.1"/>
    <property type="molecule type" value="Genomic_DNA"/>
</dbReference>
<name>A0ABS6G5F3_9FIRM</name>
<reference evidence="2 3" key="1">
    <citation type="submission" date="2021-06" db="EMBL/GenBank/DDBJ databases">
        <authorList>
            <person name="Sun Q."/>
            <person name="Li D."/>
        </authorList>
    </citation>
    <scope>NUCLEOTIDE SEQUENCE [LARGE SCALE GENOMIC DNA]</scope>
    <source>
        <strain evidence="2 3">MSJ-5</strain>
    </source>
</reference>